<organism evidence="7 8">
    <name type="scientific">Methylorubrum podarium</name>
    <dbReference type="NCBI Taxonomy" id="200476"/>
    <lineage>
        <taxon>Bacteria</taxon>
        <taxon>Pseudomonadati</taxon>
        <taxon>Pseudomonadota</taxon>
        <taxon>Alphaproteobacteria</taxon>
        <taxon>Hyphomicrobiales</taxon>
        <taxon>Methylobacteriaceae</taxon>
        <taxon>Methylorubrum</taxon>
    </lineage>
</organism>
<feature type="transmembrane region" description="Helical" evidence="6">
    <location>
        <begin position="220"/>
        <end position="247"/>
    </location>
</feature>
<sequence>MKDWLRRLYVQVFIAIIIGGLVGYFLPHIGVTLQPLADGFIKLIKMLLAPVIFGTIVVGIAKMGNMKEVGRIGVRALIYFEVVSTLALVIGLVVVNVMQPGVGMNIDATQIDGSAIAGYAKRAEAQPGIVGFLMDIIPSTMAEAFTKGAMLQIILISVLLGLALVQAGERGRPVVVVIDSLLDALFRIVAMVMRLAPVGAGAGVAFTIGKYGLGTVWSLAYLMLGVYATSILFVVLVLGSVCAWSGFSLPKVLSYFKDEILITFGTCSTEAVMPRMMAKLERLGCEKSVVGLVLPTGYTFNADGTCIYLTMASIFVAQATNTPLGLGDQLVVLGVLLLTSKGSAGVAGAGFVTLAATLSSIHTVPVAGLVLLLGVDRFMNEARAVTNLIGNAVATIAVAKWEGAFDRAKAEEAYRNRAAVAAEAVIPRTEAGHAVPRPVAAVH</sequence>
<name>A0ABV1QSQ4_9HYPH</name>
<protein>
    <submittedName>
        <fullName evidence="7">C4-dicarboxylate transporter DctA</fullName>
    </submittedName>
</protein>
<reference evidence="7 8" key="1">
    <citation type="submission" date="2024-06" db="EMBL/GenBank/DDBJ databases">
        <authorList>
            <person name="Campbell A.G."/>
        </authorList>
    </citation>
    <scope>NUCLEOTIDE SEQUENCE [LARGE SCALE GENOMIC DNA]</scope>
    <source>
        <strain evidence="7 8">EM12</strain>
    </source>
</reference>
<keyword evidence="4 6" id="KW-1133">Transmembrane helix</keyword>
<gene>
    <name evidence="7" type="primary">dctA</name>
    <name evidence="7" type="ORF">ABS772_21260</name>
</gene>
<dbReference type="Gene3D" id="1.10.3860.10">
    <property type="entry name" value="Sodium:dicarboxylate symporter"/>
    <property type="match status" value="1"/>
</dbReference>
<dbReference type="RefSeq" id="WP_350396746.1">
    <property type="nucleotide sequence ID" value="NZ_JBELQE010000110.1"/>
</dbReference>
<comment type="caution">
    <text evidence="7">The sequence shown here is derived from an EMBL/GenBank/DDBJ whole genome shotgun (WGS) entry which is preliminary data.</text>
</comment>
<evidence type="ECO:0000313" key="8">
    <source>
        <dbReference type="Proteomes" id="UP001480955"/>
    </source>
</evidence>
<dbReference type="InterPro" id="IPR001991">
    <property type="entry name" value="Na-dicarboxylate_symporter"/>
</dbReference>
<evidence type="ECO:0000256" key="1">
    <source>
        <dbReference type="ARBA" id="ARBA00004141"/>
    </source>
</evidence>
<feature type="transmembrane region" description="Helical" evidence="6">
    <location>
        <begin position="149"/>
        <end position="167"/>
    </location>
</feature>
<evidence type="ECO:0000256" key="6">
    <source>
        <dbReference type="SAM" id="Phobius"/>
    </source>
</evidence>
<dbReference type="InterPro" id="IPR036458">
    <property type="entry name" value="Na:dicarbo_symporter_sf"/>
</dbReference>
<dbReference type="EMBL" id="JBELQE010000110">
    <property type="protein sequence ID" value="MER2252457.1"/>
    <property type="molecule type" value="Genomic_DNA"/>
</dbReference>
<dbReference type="Proteomes" id="UP001480955">
    <property type="component" value="Unassembled WGS sequence"/>
</dbReference>
<evidence type="ECO:0000256" key="5">
    <source>
        <dbReference type="ARBA" id="ARBA00023136"/>
    </source>
</evidence>
<dbReference type="PANTHER" id="PTHR42865">
    <property type="entry name" value="PROTON/GLUTAMATE-ASPARTATE SYMPORTER"/>
    <property type="match status" value="1"/>
</dbReference>
<dbReference type="PANTHER" id="PTHR42865:SF1">
    <property type="entry name" value="AEROBIC C4-DICARBOXYLATE TRANSPORT PROTEIN"/>
    <property type="match status" value="1"/>
</dbReference>
<evidence type="ECO:0000313" key="7">
    <source>
        <dbReference type="EMBL" id="MER2252457.1"/>
    </source>
</evidence>
<keyword evidence="2" id="KW-0813">Transport</keyword>
<evidence type="ECO:0000256" key="2">
    <source>
        <dbReference type="ARBA" id="ARBA00022448"/>
    </source>
</evidence>
<evidence type="ECO:0000256" key="4">
    <source>
        <dbReference type="ARBA" id="ARBA00022989"/>
    </source>
</evidence>
<feature type="transmembrane region" description="Helical" evidence="6">
    <location>
        <begin position="76"/>
        <end position="95"/>
    </location>
</feature>
<feature type="transmembrane region" description="Helical" evidence="6">
    <location>
        <begin position="12"/>
        <end position="31"/>
    </location>
</feature>
<dbReference type="Pfam" id="PF00375">
    <property type="entry name" value="SDF"/>
    <property type="match status" value="1"/>
</dbReference>
<keyword evidence="8" id="KW-1185">Reference proteome</keyword>
<feature type="transmembrane region" description="Helical" evidence="6">
    <location>
        <begin position="43"/>
        <end position="64"/>
    </location>
</feature>
<dbReference type="PRINTS" id="PR00173">
    <property type="entry name" value="EDTRNSPORT"/>
</dbReference>
<evidence type="ECO:0000256" key="3">
    <source>
        <dbReference type="ARBA" id="ARBA00022692"/>
    </source>
</evidence>
<feature type="transmembrane region" description="Helical" evidence="6">
    <location>
        <begin position="188"/>
        <end position="208"/>
    </location>
</feature>
<dbReference type="NCBIfam" id="NF002461">
    <property type="entry name" value="PRK01663.1"/>
    <property type="match status" value="1"/>
</dbReference>
<dbReference type="SUPFAM" id="SSF118215">
    <property type="entry name" value="Proton glutamate symport protein"/>
    <property type="match status" value="1"/>
</dbReference>
<keyword evidence="3 6" id="KW-0812">Transmembrane</keyword>
<accession>A0ABV1QSQ4</accession>
<comment type="subcellular location">
    <subcellularLocation>
        <location evidence="1">Membrane</location>
        <topology evidence="1">Multi-pass membrane protein</topology>
    </subcellularLocation>
</comment>
<keyword evidence="5 6" id="KW-0472">Membrane</keyword>
<proteinExistence type="predicted"/>